<accession>A0ABU4WMX9</accession>
<keyword evidence="1" id="KW-0472">Membrane</keyword>
<proteinExistence type="predicted"/>
<evidence type="ECO:0000313" key="2">
    <source>
        <dbReference type="EMBL" id="MDX8416774.1"/>
    </source>
</evidence>
<dbReference type="RefSeq" id="WP_320325097.1">
    <property type="nucleotide sequence ID" value="NZ_JALBUS010000003.1"/>
</dbReference>
<dbReference type="Pfam" id="PF07963">
    <property type="entry name" value="N_methyl"/>
    <property type="match status" value="1"/>
</dbReference>
<gene>
    <name evidence="2" type="ORF">MOZ64_02795</name>
</gene>
<organism evidence="2 3">
    <name type="scientific">Absicoccus intestinalis</name>
    <dbReference type="NCBI Taxonomy" id="2926319"/>
    <lineage>
        <taxon>Bacteria</taxon>
        <taxon>Bacillati</taxon>
        <taxon>Bacillota</taxon>
        <taxon>Erysipelotrichia</taxon>
        <taxon>Erysipelotrichales</taxon>
        <taxon>Erysipelotrichaceae</taxon>
        <taxon>Absicoccus</taxon>
    </lineage>
</organism>
<feature type="transmembrane region" description="Helical" evidence="1">
    <location>
        <begin position="12"/>
        <end position="32"/>
    </location>
</feature>
<dbReference type="InterPro" id="IPR012902">
    <property type="entry name" value="N_methyl_site"/>
</dbReference>
<dbReference type="EMBL" id="JALBUS010000003">
    <property type="protein sequence ID" value="MDX8416774.1"/>
    <property type="molecule type" value="Genomic_DNA"/>
</dbReference>
<reference evidence="2 3" key="1">
    <citation type="submission" date="2022-03" db="EMBL/GenBank/DDBJ databases">
        <title>Novel taxa within the pig intestine.</title>
        <authorList>
            <person name="Wylensek D."/>
            <person name="Bishof K."/>
            <person name="Afrizal A."/>
            <person name="Clavel T."/>
        </authorList>
    </citation>
    <scope>NUCLEOTIDE SEQUENCE [LARGE SCALE GENOMIC DNA]</scope>
    <source>
        <strain evidence="2 3">Cla-KB-P134</strain>
    </source>
</reference>
<evidence type="ECO:0000313" key="3">
    <source>
        <dbReference type="Proteomes" id="UP001285244"/>
    </source>
</evidence>
<keyword evidence="3" id="KW-1185">Reference proteome</keyword>
<sequence length="52" mass="5767">MNKNGFTLAEALLAFLIVSICVLLVVMMAGLAKSNAESRIDDEIETKWFYAD</sequence>
<comment type="caution">
    <text evidence="2">The sequence shown here is derived from an EMBL/GenBank/DDBJ whole genome shotgun (WGS) entry which is preliminary data.</text>
</comment>
<dbReference type="Proteomes" id="UP001285244">
    <property type="component" value="Unassembled WGS sequence"/>
</dbReference>
<keyword evidence="1" id="KW-1133">Transmembrane helix</keyword>
<name>A0ABU4WMX9_9FIRM</name>
<evidence type="ECO:0000256" key="1">
    <source>
        <dbReference type="SAM" id="Phobius"/>
    </source>
</evidence>
<evidence type="ECO:0008006" key="4">
    <source>
        <dbReference type="Google" id="ProtNLM"/>
    </source>
</evidence>
<protein>
    <recommendedName>
        <fullName evidence="4">Prepilin-type N-terminal cleavage/methylation domain-containing protein</fullName>
    </recommendedName>
</protein>
<keyword evidence="1" id="KW-0812">Transmembrane</keyword>